<feature type="domain" description="Ketosynthase family 3 (KS3)" evidence="2">
    <location>
        <begin position="1"/>
        <end position="368"/>
    </location>
</feature>
<evidence type="ECO:0000259" key="3">
    <source>
        <dbReference type="PROSITE" id="PS52019"/>
    </source>
</evidence>
<evidence type="ECO:0000259" key="2">
    <source>
        <dbReference type="PROSITE" id="PS52004"/>
    </source>
</evidence>
<dbReference type="GO" id="GO:0006633">
    <property type="term" value="P:fatty acid biosynthetic process"/>
    <property type="evidence" value="ECO:0007669"/>
    <property type="project" value="UniProtKB-KW"/>
</dbReference>
<dbReference type="InterPro" id="IPR014030">
    <property type="entry name" value="Ketoacyl_synth_N"/>
</dbReference>
<dbReference type="GO" id="GO:0016491">
    <property type="term" value="F:oxidoreductase activity"/>
    <property type="evidence" value="ECO:0007669"/>
    <property type="project" value="UniProtKB-KW"/>
</dbReference>
<feature type="region of interest" description="N-terminal hotdog fold" evidence="1">
    <location>
        <begin position="693"/>
        <end position="815"/>
    </location>
</feature>
<feature type="domain" description="PKS/mFAS DH" evidence="3">
    <location>
        <begin position="693"/>
        <end position="927"/>
    </location>
</feature>
<evidence type="ECO:0000313" key="4">
    <source>
        <dbReference type="EMBL" id="EFN78552.1"/>
    </source>
</evidence>
<dbReference type="InterPro" id="IPR050091">
    <property type="entry name" value="PKS_NRPS_Biosynth_Enz"/>
</dbReference>
<dbReference type="InterPro" id="IPR014031">
    <property type="entry name" value="Ketoacyl_synth_C"/>
</dbReference>
<dbReference type="InterPro" id="IPR001227">
    <property type="entry name" value="Ac_transferase_dom_sf"/>
</dbReference>
<dbReference type="OrthoDB" id="3509362at2759"/>
<sequence length="927" mass="104808">MKELQENLLNKVDLGSDDNRRWSNVHYDMPSRLGKVNNADKFDAQYFDISPEEAHVTDPMCRMLLEHTYEAIIDAGVNPKELRGTKTGVFIGSCYSEATNEILYYKTEAAGYPIIGCSKYWLANSISHWLGLTAPSYTVDTACSSSHFAIAEAYRMIRSGECDAAIVGGVNLCLHPYTSLQFFQLGVLSADGYCKPFDATGAGYMRSETITVVYLQKAKNAKRIYATLIYSKTNCDGWKPEGITFPSLRIQKKLLEDFYDDCGIKPEELYYLEAHGTGTLAGDPIEINAIDQALCSKRTTPLLVGSVKSNLGHSEPTSGLCQIAKVNSRQLDVEYVALLHSIHTVDIEGHPYRGYTLAGSKAVYNKIRQVENYPYLKRPICFLFSGTEIEWHNVELMKLPVFAKAIEKCNETLKQHDICVTDIIMNGNKTTFNSIKNSCVATIATQIGIVDLLTHVGVLSDYTIGHSIGELICEYVDGRFTTEETILAAYYIGTAYEQAKLQVSKILEFYPIYTFIKPCIIVLITVPQVGDITENRSKYLGIVRSKLLEYFSQILPSQLSKRHNVTQSGRPRSERDMSETAAEYYADSILYPILSKKMAALLPKDTILVDILPTMPQNDFQLIIPNSLESTMTLISLYKRGQKHTIQDFLEGIGDLYNVGLQPQVAHLYAPVQFPVSRGTPMISPLIRWDHSEDYYLYHYKGENRILDKERVVTITTTDEDFEYMSGHIIDGRNLLPAMGYLYEIWHTIGLLKGVDHRNIPIVFENVKFLRATHLSKKDKVELTLVIQECSNNFEIIEGGNVIVSGIVRVPDDVANEKIPIQFLSKDDNAEECMNTSDIYKELRLRGYQYIDLFRSLKSASINGSVGHIKWSTKWVSFMDNMLQMKILSLDSRNLYVPTQIRKLVIDPEHHMTLIRKLSMEERCKSA</sequence>
<dbReference type="InterPro" id="IPR016039">
    <property type="entry name" value="Thiolase-like"/>
</dbReference>
<dbReference type="PROSITE" id="PS52019">
    <property type="entry name" value="PKS_MFAS_DH"/>
    <property type="match status" value="1"/>
</dbReference>
<feature type="region of interest" description="C-terminal hotdog fold" evidence="1">
    <location>
        <begin position="830"/>
        <end position="927"/>
    </location>
</feature>
<dbReference type="Gene3D" id="3.10.129.110">
    <property type="entry name" value="Polyketide synthase dehydratase"/>
    <property type="match status" value="1"/>
</dbReference>
<dbReference type="SUPFAM" id="SSF52151">
    <property type="entry name" value="FabD/lysophospholipase-like"/>
    <property type="match status" value="1"/>
</dbReference>
<dbReference type="Pfam" id="PF00698">
    <property type="entry name" value="Acyl_transf_1"/>
    <property type="match status" value="1"/>
</dbReference>
<dbReference type="InterPro" id="IPR014043">
    <property type="entry name" value="Acyl_transferase_dom"/>
</dbReference>
<protein>
    <submittedName>
        <fullName evidence="4">Fatty acid synthase</fullName>
    </submittedName>
</protein>
<gene>
    <name evidence="4" type="ORF">EAI_05684</name>
</gene>
<dbReference type="AlphaFoldDB" id="E2C0H9"/>
<dbReference type="OMA" id="ILWTFIT"/>
<dbReference type="Pfam" id="PF02801">
    <property type="entry name" value="Ketoacyl-synt_C"/>
    <property type="match status" value="1"/>
</dbReference>
<evidence type="ECO:0000256" key="1">
    <source>
        <dbReference type="PROSITE-ProRule" id="PRU01363"/>
    </source>
</evidence>
<accession>E2C0H9</accession>
<dbReference type="InterPro" id="IPR020841">
    <property type="entry name" value="PKS_Beta-ketoAc_synthase_dom"/>
</dbReference>
<dbReference type="SMART" id="SM00825">
    <property type="entry name" value="PKS_KS"/>
    <property type="match status" value="1"/>
</dbReference>
<dbReference type="GO" id="GO:0016787">
    <property type="term" value="F:hydrolase activity"/>
    <property type="evidence" value="ECO:0007669"/>
    <property type="project" value="UniProtKB-KW"/>
</dbReference>
<dbReference type="PROSITE" id="PS52004">
    <property type="entry name" value="KS3_2"/>
    <property type="match status" value="1"/>
</dbReference>
<dbReference type="Gene3D" id="3.40.366.10">
    <property type="entry name" value="Malonyl-Coenzyme A Acyl Carrier Protein, domain 2"/>
    <property type="match status" value="1"/>
</dbReference>
<dbReference type="SMART" id="SM00827">
    <property type="entry name" value="PKS_AT"/>
    <property type="match status" value="1"/>
</dbReference>
<dbReference type="InterPro" id="IPR042104">
    <property type="entry name" value="PKS_dehydratase_sf"/>
</dbReference>
<evidence type="ECO:0000313" key="5">
    <source>
        <dbReference type="Proteomes" id="UP000008237"/>
    </source>
</evidence>
<dbReference type="STRING" id="610380.E2C0H9"/>
<dbReference type="PANTHER" id="PTHR43775">
    <property type="entry name" value="FATTY ACID SYNTHASE"/>
    <property type="match status" value="1"/>
</dbReference>
<dbReference type="InterPro" id="IPR016035">
    <property type="entry name" value="Acyl_Trfase/lysoPLipase"/>
</dbReference>
<dbReference type="InterPro" id="IPR049900">
    <property type="entry name" value="PKS_mFAS_DH"/>
</dbReference>
<dbReference type="EMBL" id="GL451785">
    <property type="protein sequence ID" value="EFN78552.1"/>
    <property type="molecule type" value="Genomic_DNA"/>
</dbReference>
<dbReference type="InParanoid" id="E2C0H9"/>
<dbReference type="Proteomes" id="UP000008237">
    <property type="component" value="Unassembled WGS sequence"/>
</dbReference>
<name>E2C0H9_HARSA</name>
<dbReference type="GO" id="GO:0004312">
    <property type="term" value="F:fatty acid synthase activity"/>
    <property type="evidence" value="ECO:0007669"/>
    <property type="project" value="UniProtKB-EC"/>
</dbReference>
<organism evidence="5">
    <name type="scientific">Harpegnathos saltator</name>
    <name type="common">Jerdon's jumping ant</name>
    <dbReference type="NCBI Taxonomy" id="610380"/>
    <lineage>
        <taxon>Eukaryota</taxon>
        <taxon>Metazoa</taxon>
        <taxon>Ecdysozoa</taxon>
        <taxon>Arthropoda</taxon>
        <taxon>Hexapoda</taxon>
        <taxon>Insecta</taxon>
        <taxon>Pterygota</taxon>
        <taxon>Neoptera</taxon>
        <taxon>Endopterygota</taxon>
        <taxon>Hymenoptera</taxon>
        <taxon>Apocrita</taxon>
        <taxon>Aculeata</taxon>
        <taxon>Formicoidea</taxon>
        <taxon>Formicidae</taxon>
        <taxon>Ponerinae</taxon>
        <taxon>Ponerini</taxon>
        <taxon>Harpegnathos</taxon>
    </lineage>
</organism>
<keyword evidence="5" id="KW-1185">Reference proteome</keyword>
<dbReference type="CDD" id="cd00833">
    <property type="entry name" value="PKS"/>
    <property type="match status" value="1"/>
</dbReference>
<feature type="active site" description="Proton donor; for dehydratase activity" evidence="1">
    <location>
        <position position="880"/>
    </location>
</feature>
<feature type="active site" description="Proton acceptor; for dehydratase activity" evidence="1">
    <location>
        <position position="728"/>
    </location>
</feature>
<dbReference type="Pfam" id="PF00109">
    <property type="entry name" value="ketoacyl-synt"/>
    <property type="match status" value="1"/>
</dbReference>
<proteinExistence type="predicted"/>
<reference evidence="4 5" key="1">
    <citation type="journal article" date="2010" name="Science">
        <title>Genomic comparison of the ants Camponotus floridanus and Harpegnathos saltator.</title>
        <authorList>
            <person name="Bonasio R."/>
            <person name="Zhang G."/>
            <person name="Ye C."/>
            <person name="Mutti N.S."/>
            <person name="Fang X."/>
            <person name="Qin N."/>
            <person name="Donahue G."/>
            <person name="Yang P."/>
            <person name="Li Q."/>
            <person name="Li C."/>
            <person name="Zhang P."/>
            <person name="Huang Z."/>
            <person name="Berger S.L."/>
            <person name="Reinberg D."/>
            <person name="Wang J."/>
            <person name="Liebig J."/>
        </authorList>
    </citation>
    <scope>NUCLEOTIDE SEQUENCE [LARGE SCALE GENOMIC DNA]</scope>
    <source>
        <strain evidence="4 5">R22 G/1</strain>
    </source>
</reference>
<dbReference type="PANTHER" id="PTHR43775:SF23">
    <property type="entry name" value="FATTY ACID SYNTHASE 3"/>
    <property type="match status" value="1"/>
</dbReference>
<dbReference type="SUPFAM" id="SSF53901">
    <property type="entry name" value="Thiolase-like"/>
    <property type="match status" value="1"/>
</dbReference>
<dbReference type="Gene3D" id="3.40.47.10">
    <property type="match status" value="1"/>
</dbReference>
<dbReference type="Gene3D" id="3.30.70.3290">
    <property type="match status" value="2"/>
</dbReference>